<proteinExistence type="predicted"/>
<dbReference type="Proteomes" id="UP000541636">
    <property type="component" value="Unassembled WGS sequence"/>
</dbReference>
<dbReference type="AlphaFoldDB" id="A0A846ZR84"/>
<dbReference type="InterPro" id="IPR011083">
    <property type="entry name" value="Phage_tail_collar_dom"/>
</dbReference>
<dbReference type="EMBL" id="JAAZQD010000006">
    <property type="protein sequence ID" value="NKZ40110.1"/>
    <property type="molecule type" value="Genomic_DNA"/>
</dbReference>
<protein>
    <submittedName>
        <fullName evidence="3">Phage tail protein</fullName>
    </submittedName>
</protein>
<feature type="region of interest" description="Disordered" evidence="1">
    <location>
        <begin position="100"/>
        <end position="123"/>
    </location>
</feature>
<reference evidence="3 4" key="1">
    <citation type="journal article" date="2017" name="Int. J. Syst. Evol. Microbiol.">
        <title>Oleiagrimonas citrea sp. nov., a marine bacterium isolated from tidal flat sediment and emended description of the genus Oleiagrimonas Fang et al. 2015 and Oleiagrimonas soli.</title>
        <authorList>
            <person name="Yang S.H."/>
            <person name="Seo H.S."/>
            <person name="Seong C.N."/>
            <person name="Kwon K.K."/>
        </authorList>
    </citation>
    <scope>NUCLEOTIDE SEQUENCE [LARGE SCALE GENOMIC DNA]</scope>
    <source>
        <strain evidence="3 4">MEBiC09124</strain>
    </source>
</reference>
<sequence length="177" mass="18617">MSEPFVGEIRLFSFPRIPRGWLSCDGTLLPISQYDALFSLLGTVYGGDGRTTFGLPDLRGRLPIGFGNGNGLTPRPIGQKGGSETVTLLNTQIPQHSHPFHATSAAASSDTPSPSVQLGTPSNSDTMYVSDITGLSPYPLQASAVGPSGGNQPHDNCMPTLTASYCIAYVGIYPSRS</sequence>
<organism evidence="3 4">
    <name type="scientific">Oleiagrimonas citrea</name>
    <dbReference type="NCBI Taxonomy" id="1665687"/>
    <lineage>
        <taxon>Bacteria</taxon>
        <taxon>Pseudomonadati</taxon>
        <taxon>Pseudomonadota</taxon>
        <taxon>Gammaproteobacteria</taxon>
        <taxon>Lysobacterales</taxon>
        <taxon>Rhodanobacteraceae</taxon>
        <taxon>Oleiagrimonas</taxon>
    </lineage>
</organism>
<comment type="caution">
    <text evidence="3">The sequence shown here is derived from an EMBL/GenBank/DDBJ whole genome shotgun (WGS) entry which is preliminary data.</text>
</comment>
<evidence type="ECO:0000313" key="4">
    <source>
        <dbReference type="Proteomes" id="UP000541636"/>
    </source>
</evidence>
<accession>A0A846ZR84</accession>
<dbReference type="RefSeq" id="WP_113065614.1">
    <property type="nucleotide sequence ID" value="NZ_JAAZQD010000006.1"/>
</dbReference>
<evidence type="ECO:0000313" key="3">
    <source>
        <dbReference type="EMBL" id="NKZ40110.1"/>
    </source>
</evidence>
<evidence type="ECO:0000259" key="2">
    <source>
        <dbReference type="Pfam" id="PF07484"/>
    </source>
</evidence>
<name>A0A846ZR84_9GAMM</name>
<dbReference type="Pfam" id="PF07484">
    <property type="entry name" value="Collar"/>
    <property type="match status" value="1"/>
</dbReference>
<keyword evidence="4" id="KW-1185">Reference proteome</keyword>
<evidence type="ECO:0000256" key="1">
    <source>
        <dbReference type="SAM" id="MobiDB-lite"/>
    </source>
</evidence>
<dbReference type="SUPFAM" id="SSF88874">
    <property type="entry name" value="Receptor-binding domain of short tail fibre protein gp12"/>
    <property type="match status" value="1"/>
</dbReference>
<feature type="domain" description="Phage tail collar" evidence="2">
    <location>
        <begin position="7"/>
        <end position="63"/>
    </location>
</feature>
<gene>
    <name evidence="3" type="ORF">HF690_14215</name>
</gene>
<dbReference type="Gene3D" id="3.90.1340.10">
    <property type="entry name" value="Phage tail collar domain"/>
    <property type="match status" value="1"/>
</dbReference>
<dbReference type="InterPro" id="IPR037053">
    <property type="entry name" value="Phage_tail_collar_dom_sf"/>
</dbReference>
<feature type="compositionally biased region" description="Low complexity" evidence="1">
    <location>
        <begin position="102"/>
        <end position="115"/>
    </location>
</feature>